<dbReference type="Pfam" id="PF00153">
    <property type="entry name" value="Mito_carr"/>
    <property type="match status" value="3"/>
</dbReference>
<reference evidence="11" key="2">
    <citation type="submission" date="2020-10" db="EMBL/GenBank/DDBJ databases">
        <authorList>
            <person name="Palmer J.M."/>
        </authorList>
    </citation>
    <scope>NUCLEOTIDE SEQUENCE</scope>
    <source>
        <strain evidence="11">UCD 2041</strain>
    </source>
</reference>
<keyword evidence="8 9" id="KW-0472">Membrane</keyword>
<keyword evidence="5" id="KW-0677">Repeat</keyword>
<evidence type="ECO:0000256" key="7">
    <source>
        <dbReference type="ARBA" id="ARBA00023128"/>
    </source>
</evidence>
<feature type="repeat" description="Solcar" evidence="9">
    <location>
        <begin position="113"/>
        <end position="197"/>
    </location>
</feature>
<comment type="similarity">
    <text evidence="2 10">Belongs to the mitochondrial carrier (TC 2.A.29) family.</text>
</comment>
<evidence type="ECO:0000256" key="1">
    <source>
        <dbReference type="ARBA" id="ARBA00004225"/>
    </source>
</evidence>
<keyword evidence="7" id="KW-0496">Mitochondrion</keyword>
<evidence type="ECO:0000256" key="10">
    <source>
        <dbReference type="RuleBase" id="RU000488"/>
    </source>
</evidence>
<evidence type="ECO:0000256" key="3">
    <source>
        <dbReference type="ARBA" id="ARBA00022448"/>
    </source>
</evidence>
<reference evidence="12 13" key="1">
    <citation type="submission" date="2019-07" db="EMBL/GenBank/DDBJ databases">
        <authorList>
            <person name="Friedrich A."/>
            <person name="Schacherer J."/>
        </authorList>
    </citation>
    <scope>NUCLEOTIDE SEQUENCE [LARGE SCALE GENOMIC DNA]</scope>
</reference>
<dbReference type="Gene3D" id="1.50.40.10">
    <property type="entry name" value="Mitochondrial carrier domain"/>
    <property type="match status" value="1"/>
</dbReference>
<evidence type="ECO:0000256" key="8">
    <source>
        <dbReference type="ARBA" id="ARBA00023136"/>
    </source>
</evidence>
<name>A0A3F2Y0P7_DEKBR</name>
<dbReference type="EMBL" id="CABFWN010000001">
    <property type="protein sequence ID" value="VUG16723.1"/>
    <property type="molecule type" value="Genomic_DNA"/>
</dbReference>
<evidence type="ECO:0000256" key="6">
    <source>
        <dbReference type="ARBA" id="ARBA00022989"/>
    </source>
</evidence>
<dbReference type="InterPro" id="IPR018108">
    <property type="entry name" value="MCP_transmembrane"/>
</dbReference>
<evidence type="ECO:0000256" key="5">
    <source>
        <dbReference type="ARBA" id="ARBA00022737"/>
    </source>
</evidence>
<keyword evidence="6" id="KW-1133">Transmembrane helix</keyword>
<reference evidence="11" key="3">
    <citation type="journal article" name="BMC Genomics">
        <title>New genome assemblies reveal patterns of domestication and adaptation across Brettanomyces (Dekkera) species.</title>
        <authorList>
            <person name="Roach M.J."/>
            <person name="Borneman A.R."/>
        </authorList>
    </citation>
    <scope>NUCLEOTIDE SEQUENCE</scope>
    <source>
        <strain evidence="11">UCD 2041</strain>
    </source>
</reference>
<dbReference type="PANTHER" id="PTHR45624">
    <property type="entry name" value="MITOCHONDRIAL BASIC AMINO ACIDS TRANSPORTER-RELATED"/>
    <property type="match status" value="1"/>
</dbReference>
<feature type="repeat" description="Solcar" evidence="9">
    <location>
        <begin position="210"/>
        <end position="296"/>
    </location>
</feature>
<dbReference type="Proteomes" id="UP000478008">
    <property type="component" value="Unassembled WGS sequence"/>
</dbReference>
<dbReference type="STRING" id="5007.A0A3F2Y0P7"/>
<dbReference type="PROSITE" id="PS50920">
    <property type="entry name" value="SOLCAR"/>
    <property type="match status" value="3"/>
</dbReference>
<dbReference type="OrthoDB" id="409586at2759"/>
<keyword evidence="4 9" id="KW-0812">Transmembrane</keyword>
<dbReference type="PANTHER" id="PTHR45624:SF51">
    <property type="entry name" value="CARRIER PROTEIN YMC2, MITOCHONDRIAL-RELATED"/>
    <property type="match status" value="1"/>
</dbReference>
<feature type="repeat" description="Solcar" evidence="9">
    <location>
        <begin position="18"/>
        <end position="100"/>
    </location>
</feature>
<dbReference type="Proteomes" id="UP000663131">
    <property type="component" value="Chromosome 9"/>
</dbReference>
<evidence type="ECO:0000256" key="4">
    <source>
        <dbReference type="ARBA" id="ARBA00022692"/>
    </source>
</evidence>
<keyword evidence="3 10" id="KW-0813">Transport</keyword>
<evidence type="ECO:0000313" key="11">
    <source>
        <dbReference type="EMBL" id="QOU22800.1"/>
    </source>
</evidence>
<dbReference type="GO" id="GO:0000064">
    <property type="term" value="F:L-ornithine transmembrane transporter activity"/>
    <property type="evidence" value="ECO:0007669"/>
    <property type="project" value="TreeGrafter"/>
</dbReference>
<evidence type="ECO:0000313" key="13">
    <source>
        <dbReference type="Proteomes" id="UP000478008"/>
    </source>
</evidence>
<dbReference type="GO" id="GO:0031966">
    <property type="term" value="C:mitochondrial membrane"/>
    <property type="evidence" value="ECO:0007669"/>
    <property type="project" value="UniProtKB-SubCell"/>
</dbReference>
<protein>
    <submittedName>
        <fullName evidence="12">DEBR0S1_24080g1_1</fullName>
    </submittedName>
</protein>
<keyword evidence="13" id="KW-1185">Reference proteome</keyword>
<dbReference type="InterPro" id="IPR050567">
    <property type="entry name" value="Mitochondrial_Carrier"/>
</dbReference>
<dbReference type="InterPro" id="IPR023395">
    <property type="entry name" value="MCP_dom_sf"/>
</dbReference>
<evidence type="ECO:0000313" key="12">
    <source>
        <dbReference type="EMBL" id="VUG16723.1"/>
    </source>
</evidence>
<organism evidence="12 13">
    <name type="scientific">Dekkera bruxellensis</name>
    <name type="common">Brettanomyces custersii</name>
    <dbReference type="NCBI Taxonomy" id="5007"/>
    <lineage>
        <taxon>Eukaryota</taxon>
        <taxon>Fungi</taxon>
        <taxon>Dikarya</taxon>
        <taxon>Ascomycota</taxon>
        <taxon>Saccharomycotina</taxon>
        <taxon>Pichiomycetes</taxon>
        <taxon>Pichiales</taxon>
        <taxon>Pichiaceae</taxon>
        <taxon>Brettanomyces</taxon>
    </lineage>
</organism>
<gene>
    <name evidence="12" type="primary">YMC2</name>
    <name evidence="11" type="ORF">BRETT_002986</name>
    <name evidence="12" type="ORF">DEBR0S1_24080G</name>
</gene>
<dbReference type="GO" id="GO:1990575">
    <property type="term" value="P:mitochondrial L-ornithine transmembrane transport"/>
    <property type="evidence" value="ECO:0007669"/>
    <property type="project" value="TreeGrafter"/>
</dbReference>
<comment type="subcellular location">
    <subcellularLocation>
        <location evidence="1">Mitochondrion membrane</location>
        <topology evidence="1">Multi-pass membrane protein</topology>
    </subcellularLocation>
</comment>
<dbReference type="EMBL" id="CP063137">
    <property type="protein sequence ID" value="QOU22800.1"/>
    <property type="molecule type" value="Genomic_DNA"/>
</dbReference>
<accession>A0A3F2Y0P7</accession>
<sequence>MADTLPQEDIDSDPYRALKDIFCGTAGGIAQVLVGQPFDTTKVRIQSAPPGTYSSSWDVVKKLLAKEGPLAFYKGTLTPLIGIGAVVSVQFAVNEQMKRFFKAKNNGGEMTLPQFFMAGSASGLANGLIAGPIEHIRIRLQTQTTGPKDFAGPLDVIKKLYNRGGIRLLFKGLGATELREGIGSGSYFLTYEGLVQRQMKKEGKTRQQLESWKLCTFGGLSGYTMWLSIYPIDVLKSNMQADSYKNPKFGSYSQAAKYIFQKFGARGFFKGIVPTLLRAAPANAATFVAFEETMRLIG</sequence>
<dbReference type="SUPFAM" id="SSF103506">
    <property type="entry name" value="Mitochondrial carrier"/>
    <property type="match status" value="1"/>
</dbReference>
<dbReference type="AlphaFoldDB" id="A0A3F2Y0P7"/>
<evidence type="ECO:0000256" key="2">
    <source>
        <dbReference type="ARBA" id="ARBA00006375"/>
    </source>
</evidence>
<evidence type="ECO:0000256" key="9">
    <source>
        <dbReference type="PROSITE-ProRule" id="PRU00282"/>
    </source>
</evidence>
<proteinExistence type="inferred from homology"/>